<evidence type="ECO:0000313" key="2">
    <source>
        <dbReference type="EMBL" id="AWI28928.1"/>
    </source>
</evidence>
<keyword evidence="3" id="KW-1185">Reference proteome</keyword>
<evidence type="ECO:0000256" key="1">
    <source>
        <dbReference type="SAM" id="MobiDB-lite"/>
    </source>
</evidence>
<sequence length="181" mass="17949">MRPCSARRVPLLEVGVETSGGSRTSAQHLPTQEYSVAPGPAAPRPGGPGGAGGAEGPCDLVTVPARQGLEAVDILRRGGAPVVGPVLHDGSCDTLGFLVPPGTAAGWDMPGSACTETSGRGIRIPGASAGSPVGPASEPSMAGSDWLLPPGDTGQAPLTDPVMLREALGEAARMIEAADSI</sequence>
<gene>
    <name evidence="2" type="ORF">DDW44_09130</name>
</gene>
<evidence type="ECO:0000313" key="3">
    <source>
        <dbReference type="Proteomes" id="UP000244900"/>
    </source>
</evidence>
<feature type="region of interest" description="Disordered" evidence="1">
    <location>
        <begin position="15"/>
        <end position="56"/>
    </location>
</feature>
<dbReference type="KEGG" id="stir:DDW44_09130"/>
<dbReference type="EMBL" id="CP029188">
    <property type="protein sequence ID" value="AWI28928.1"/>
    <property type="molecule type" value="Genomic_DNA"/>
</dbReference>
<dbReference type="Proteomes" id="UP000244900">
    <property type="component" value="Chromosome"/>
</dbReference>
<organism evidence="2 3">
    <name type="scientific">Streptomyces tirandamycinicus</name>
    <dbReference type="NCBI Taxonomy" id="2174846"/>
    <lineage>
        <taxon>Bacteria</taxon>
        <taxon>Bacillati</taxon>
        <taxon>Actinomycetota</taxon>
        <taxon>Actinomycetes</taxon>
        <taxon>Kitasatosporales</taxon>
        <taxon>Streptomycetaceae</taxon>
        <taxon>Streptomyces</taxon>
    </lineage>
</organism>
<protein>
    <submittedName>
        <fullName evidence="2">Uncharacterized protein</fullName>
    </submittedName>
</protein>
<accession>A0A2S1SR98</accession>
<dbReference type="OrthoDB" id="4350535at2"/>
<dbReference type="AlphaFoldDB" id="A0A2S1SR98"/>
<proteinExistence type="predicted"/>
<name>A0A2S1SR98_9ACTN</name>
<reference evidence="2 3" key="1">
    <citation type="submission" date="2018-05" db="EMBL/GenBank/DDBJ databases">
        <title>Complete genome sequence of sponge-derived Streptomyces sp. HNM0039.</title>
        <authorList>
            <person name="Huang X."/>
            <person name="Zhou S."/>
        </authorList>
    </citation>
    <scope>NUCLEOTIDE SEQUENCE [LARGE SCALE GENOMIC DNA]</scope>
    <source>
        <strain evidence="2 3">HNM0039</strain>
    </source>
</reference>
<feature type="compositionally biased region" description="Polar residues" evidence="1">
    <location>
        <begin position="19"/>
        <end position="34"/>
    </location>
</feature>